<keyword evidence="1 4" id="KW-0808">Transferase</keyword>
<dbReference type="PANTHER" id="PTHR43877:SF2">
    <property type="entry name" value="AMINOALKYLPHOSPHONATE N-ACETYLTRANSFERASE-RELATED"/>
    <property type="match status" value="1"/>
</dbReference>
<dbReference type="GO" id="GO:0016747">
    <property type="term" value="F:acyltransferase activity, transferring groups other than amino-acyl groups"/>
    <property type="evidence" value="ECO:0007669"/>
    <property type="project" value="InterPro"/>
</dbReference>
<dbReference type="PROSITE" id="PS51186">
    <property type="entry name" value="GNAT"/>
    <property type="match status" value="1"/>
</dbReference>
<evidence type="ECO:0000313" key="5">
    <source>
        <dbReference type="Proteomes" id="UP000516018"/>
    </source>
</evidence>
<evidence type="ECO:0000313" key="4">
    <source>
        <dbReference type="EMBL" id="QNP40556.1"/>
    </source>
</evidence>
<keyword evidence="2" id="KW-0012">Acyltransferase</keyword>
<feature type="domain" description="N-acetyltransferase" evidence="3">
    <location>
        <begin position="3"/>
        <end position="145"/>
    </location>
</feature>
<organism evidence="4 5">
    <name type="scientific">Agrilutibacter terrestris</name>
    <dbReference type="NCBI Taxonomy" id="2865112"/>
    <lineage>
        <taxon>Bacteria</taxon>
        <taxon>Pseudomonadati</taxon>
        <taxon>Pseudomonadota</taxon>
        <taxon>Gammaproteobacteria</taxon>
        <taxon>Lysobacterales</taxon>
        <taxon>Lysobacteraceae</taxon>
        <taxon>Agrilutibacter</taxon>
    </lineage>
</organism>
<gene>
    <name evidence="4" type="ORF">H8B22_13985</name>
</gene>
<dbReference type="CDD" id="cd04301">
    <property type="entry name" value="NAT_SF"/>
    <property type="match status" value="1"/>
</dbReference>
<dbReference type="InterPro" id="IPR000182">
    <property type="entry name" value="GNAT_dom"/>
</dbReference>
<proteinExistence type="predicted"/>
<dbReference type="KEGG" id="lsx:H8B22_13985"/>
<keyword evidence="5" id="KW-1185">Reference proteome</keyword>
<reference evidence="4 5" key="1">
    <citation type="submission" date="2020-08" db="EMBL/GenBank/DDBJ databases">
        <title>Lysobacter sp. II4 sp. nov., isolated from soil.</title>
        <authorList>
            <person name="Woo C.Y."/>
            <person name="Kim J."/>
        </authorList>
    </citation>
    <scope>NUCLEOTIDE SEQUENCE [LARGE SCALE GENOMIC DNA]</scope>
    <source>
        <strain evidence="4 5">II4</strain>
    </source>
</reference>
<dbReference type="EMBL" id="CP060820">
    <property type="protein sequence ID" value="QNP40556.1"/>
    <property type="molecule type" value="Genomic_DNA"/>
</dbReference>
<dbReference type="AlphaFoldDB" id="A0A7H0FWZ0"/>
<dbReference type="Pfam" id="PF13508">
    <property type="entry name" value="Acetyltransf_7"/>
    <property type="match status" value="1"/>
</dbReference>
<evidence type="ECO:0000256" key="1">
    <source>
        <dbReference type="ARBA" id="ARBA00022679"/>
    </source>
</evidence>
<evidence type="ECO:0000256" key="2">
    <source>
        <dbReference type="ARBA" id="ARBA00023315"/>
    </source>
</evidence>
<dbReference type="Proteomes" id="UP000516018">
    <property type="component" value="Chromosome"/>
</dbReference>
<dbReference type="PANTHER" id="PTHR43877">
    <property type="entry name" value="AMINOALKYLPHOSPHONATE N-ACETYLTRANSFERASE-RELATED-RELATED"/>
    <property type="match status" value="1"/>
</dbReference>
<name>A0A7H0FWZ0_9GAMM</name>
<protein>
    <submittedName>
        <fullName evidence="4">GNAT family N-acetyltransferase</fullName>
    </submittedName>
</protein>
<dbReference type="InterPro" id="IPR050832">
    <property type="entry name" value="Bact_Acetyltransf"/>
</dbReference>
<dbReference type="NCBIfam" id="NF040501">
    <property type="entry name" value="resist_ArsN2"/>
    <property type="match status" value="1"/>
</dbReference>
<sequence>MPMELRPSTRDEGDTIRALLIACDLPVADFDTAAIEFTMAMDDQGLAGVVGLETFEATGLLRSLAVRPSARASGTGSQLVQALEAQARAKGLERLVLLTQTAESFFARRGYDVIERGAAPVAVQGSAEFRSICPASAVCMSKSLF</sequence>
<dbReference type="Gene3D" id="3.40.630.30">
    <property type="match status" value="1"/>
</dbReference>
<accession>A0A7H0FWZ0</accession>
<evidence type="ECO:0000259" key="3">
    <source>
        <dbReference type="PROSITE" id="PS51186"/>
    </source>
</evidence>
<dbReference type="SUPFAM" id="SSF55729">
    <property type="entry name" value="Acyl-CoA N-acyltransferases (Nat)"/>
    <property type="match status" value="1"/>
</dbReference>
<dbReference type="RefSeq" id="WP_187711997.1">
    <property type="nucleotide sequence ID" value="NZ_CP060820.1"/>
</dbReference>
<dbReference type="InterPro" id="IPR016181">
    <property type="entry name" value="Acyl_CoA_acyltransferase"/>
</dbReference>